<dbReference type="GO" id="GO:0030638">
    <property type="term" value="P:polyketide metabolic process"/>
    <property type="evidence" value="ECO:0007669"/>
    <property type="project" value="InterPro"/>
</dbReference>
<dbReference type="PANTHER" id="PTHR38436:SF1">
    <property type="entry name" value="ESTER CYCLASE"/>
    <property type="match status" value="1"/>
</dbReference>
<organism evidence="1 2">
    <name type="scientific">Streptomyces scabiei</name>
    <dbReference type="NCBI Taxonomy" id="1930"/>
    <lineage>
        <taxon>Bacteria</taxon>
        <taxon>Bacillati</taxon>
        <taxon>Actinomycetota</taxon>
        <taxon>Actinomycetes</taxon>
        <taxon>Kitasatosporales</taxon>
        <taxon>Streptomycetaceae</taxon>
        <taxon>Streptomyces</taxon>
    </lineage>
</organism>
<dbReference type="InterPro" id="IPR032710">
    <property type="entry name" value="NTF2-like_dom_sf"/>
</dbReference>
<dbReference type="SUPFAM" id="SSF54427">
    <property type="entry name" value="NTF2-like"/>
    <property type="match status" value="1"/>
</dbReference>
<proteinExistence type="predicted"/>
<name>A0A100JWN0_STRSC</name>
<dbReference type="InterPro" id="IPR009959">
    <property type="entry name" value="Cyclase_SnoaL-like"/>
</dbReference>
<reference evidence="2" key="3">
    <citation type="submission" date="2016-02" db="EMBL/GenBank/DDBJ databases">
        <title>Draft genome of pathogenic Streptomyces sp. in Japan.</title>
        <authorList>
            <person name="Tomihama T."/>
            <person name="Ikenaga M."/>
            <person name="Sakai M."/>
            <person name="Okubo T."/>
            <person name="Ikeda S."/>
        </authorList>
    </citation>
    <scope>NUCLEOTIDE SEQUENCE [LARGE SCALE GENOMIC DNA]</scope>
    <source>
        <strain evidence="2">S58</strain>
    </source>
</reference>
<dbReference type="Pfam" id="PF07366">
    <property type="entry name" value="SnoaL"/>
    <property type="match status" value="1"/>
</dbReference>
<dbReference type="Gene3D" id="3.10.450.50">
    <property type="match status" value="1"/>
</dbReference>
<reference evidence="1 2" key="2">
    <citation type="journal article" date="2016" name="Genome Announc.">
        <title>Draft Genome Sequences of Streptomyces scabiei S58, Streptomyces turgidiscabies T45, and Streptomyces acidiscabies a10, the Pathogens of Potato Common Scab, Isolated in Japan.</title>
        <authorList>
            <person name="Tomihama T."/>
            <person name="Nishi Y."/>
            <person name="Sakai M."/>
            <person name="Ikenaga M."/>
            <person name="Okubo T."/>
            <person name="Ikeda S."/>
        </authorList>
    </citation>
    <scope>NUCLEOTIDE SEQUENCE [LARGE SCALE GENOMIC DNA]</scope>
    <source>
        <strain evidence="1 2">S58</strain>
    </source>
</reference>
<dbReference type="AlphaFoldDB" id="A0A100JWN0"/>
<evidence type="ECO:0000313" key="1">
    <source>
        <dbReference type="EMBL" id="GAQ67050.1"/>
    </source>
</evidence>
<evidence type="ECO:0000313" key="2">
    <source>
        <dbReference type="Proteomes" id="UP000067448"/>
    </source>
</evidence>
<gene>
    <name evidence="1" type="ORF">SsS58_07495</name>
</gene>
<dbReference type="Proteomes" id="UP000067448">
    <property type="component" value="Unassembled WGS sequence"/>
</dbReference>
<dbReference type="EMBL" id="BCMM01000049">
    <property type="protein sequence ID" value="GAQ67050.1"/>
    <property type="molecule type" value="Genomic_DNA"/>
</dbReference>
<reference evidence="2" key="1">
    <citation type="submission" date="2015-11" db="EMBL/GenBank/DDBJ databases">
        <authorList>
            <consortium name="Cross-ministerial Strategic Innovation Promotion Program (SIP) consortium"/>
            <person name="Tomihama T."/>
            <person name="Ikenaga M."/>
            <person name="Sakai M."/>
            <person name="Okubo T."/>
            <person name="Ikeda S."/>
        </authorList>
    </citation>
    <scope>NUCLEOTIDE SEQUENCE [LARGE SCALE GENOMIC DNA]</scope>
    <source>
        <strain evidence="2">S58</strain>
    </source>
</reference>
<sequence>MVVMVLPFASNTTMQAERQRQMSPESVESVMKRFVEFINTADEGLAREVIAPDAVFHAPSHAEPLRGPEGYLEIIAMMRGAFPDVRWTLEESITEGGTVAARFTMRGTHEGEFFGVPATGNKIAIQAMNFYYLADGRIVKERGQPDLLGLMQQIGAVPAP</sequence>
<accession>A0A100JWN0</accession>
<comment type="caution">
    <text evidence="1">The sequence shown here is derived from an EMBL/GenBank/DDBJ whole genome shotgun (WGS) entry which is preliminary data.</text>
</comment>
<dbReference type="PANTHER" id="PTHR38436">
    <property type="entry name" value="POLYKETIDE CYCLASE SNOAL-LIKE DOMAIN"/>
    <property type="match status" value="1"/>
</dbReference>
<protein>
    <submittedName>
        <fullName evidence="1">SnoaL-like polyketide cyclase</fullName>
    </submittedName>
</protein>